<dbReference type="InterPro" id="IPR029063">
    <property type="entry name" value="SAM-dependent_MTases_sf"/>
</dbReference>
<evidence type="ECO:0000259" key="1">
    <source>
        <dbReference type="Pfam" id="PF13649"/>
    </source>
</evidence>
<dbReference type="Gene3D" id="3.40.50.150">
    <property type="entry name" value="Vaccinia Virus protein VP39"/>
    <property type="match status" value="1"/>
</dbReference>
<dbReference type="GO" id="GO:0008168">
    <property type="term" value="F:methyltransferase activity"/>
    <property type="evidence" value="ECO:0007669"/>
    <property type="project" value="UniProtKB-KW"/>
</dbReference>
<dbReference type="PANTHER" id="PTHR42912">
    <property type="entry name" value="METHYLTRANSFERASE"/>
    <property type="match status" value="1"/>
</dbReference>
<sequence>MLAVFRSVARLGAAALYRTLDPVYRALDRHYVVRTPALRRIPGAGDRRGGKHAYGEWAHVAGLFQGLIHQALGGGAGHHILDVGCGTGLLGIAASPYVGTGGRYTGLDVQAADIAAARRRFAEHSHRFIHLSAANPAYDTAGAPARPPWPVDDASQDLVTALSVWTHFAEADAGFYLGEVARVLRPGGRALITAFVLDDTYRAAAPARLGRWVFDRPAYGADDWLCPAWVRVPEDAVALTDRALDRIAAAAGLRLAAAHAGTWKAEGGLYFQDVLVLEKPAAAPG</sequence>
<protein>
    <submittedName>
        <fullName evidence="2">Methyltransferase family protein</fullName>
    </submittedName>
</protein>
<keyword evidence="2" id="KW-0489">Methyltransferase</keyword>
<dbReference type="InterPro" id="IPR050508">
    <property type="entry name" value="Methyltransf_Superfamily"/>
</dbReference>
<comment type="caution">
    <text evidence="2">The sequence shown here is derived from an EMBL/GenBank/DDBJ whole genome shotgun (WGS) entry which is preliminary data.</text>
</comment>
<accession>A0A4R2P7A0</accession>
<dbReference type="InParanoid" id="A0A4R2P7A0"/>
<dbReference type="RefSeq" id="WP_132709396.1">
    <property type="nucleotide sequence ID" value="NZ_JACIGF010000013.1"/>
</dbReference>
<dbReference type="InterPro" id="IPR041698">
    <property type="entry name" value="Methyltransf_25"/>
</dbReference>
<feature type="domain" description="Methyltransferase" evidence="1">
    <location>
        <begin position="80"/>
        <end position="188"/>
    </location>
</feature>
<dbReference type="SUPFAM" id="SSF53335">
    <property type="entry name" value="S-adenosyl-L-methionine-dependent methyltransferases"/>
    <property type="match status" value="1"/>
</dbReference>
<dbReference type="AlphaFoldDB" id="A0A4R2P7A0"/>
<dbReference type="EMBL" id="SLXO01000013">
    <property type="protein sequence ID" value="TCP30762.1"/>
    <property type="molecule type" value="Genomic_DNA"/>
</dbReference>
<gene>
    <name evidence="2" type="ORF">EV659_11315</name>
</gene>
<dbReference type="Proteomes" id="UP000295399">
    <property type="component" value="Unassembled WGS sequence"/>
</dbReference>
<evidence type="ECO:0000313" key="3">
    <source>
        <dbReference type="Proteomes" id="UP000295399"/>
    </source>
</evidence>
<dbReference type="CDD" id="cd02440">
    <property type="entry name" value="AdoMet_MTases"/>
    <property type="match status" value="1"/>
</dbReference>
<keyword evidence="2" id="KW-0808">Transferase</keyword>
<reference evidence="2 3" key="1">
    <citation type="submission" date="2019-03" db="EMBL/GenBank/DDBJ databases">
        <title>Genomic Encyclopedia of Type Strains, Phase IV (KMG-IV): sequencing the most valuable type-strain genomes for metagenomic binning, comparative biology and taxonomic classification.</title>
        <authorList>
            <person name="Goeker M."/>
        </authorList>
    </citation>
    <scope>NUCLEOTIDE SEQUENCE [LARGE SCALE GENOMIC DNA]</scope>
    <source>
        <strain evidence="2 3">DSM 2132</strain>
    </source>
</reference>
<dbReference type="Pfam" id="PF13649">
    <property type="entry name" value="Methyltransf_25"/>
    <property type="match status" value="1"/>
</dbReference>
<evidence type="ECO:0000313" key="2">
    <source>
        <dbReference type="EMBL" id="TCP30762.1"/>
    </source>
</evidence>
<name>A0A4R2P7A0_RHOSA</name>
<dbReference type="GO" id="GO:0032259">
    <property type="term" value="P:methylation"/>
    <property type="evidence" value="ECO:0007669"/>
    <property type="project" value="UniProtKB-KW"/>
</dbReference>
<keyword evidence="3" id="KW-1185">Reference proteome</keyword>
<organism evidence="2 3">
    <name type="scientific">Rhodothalassium salexigens DSM 2132</name>
    <dbReference type="NCBI Taxonomy" id="1188247"/>
    <lineage>
        <taxon>Bacteria</taxon>
        <taxon>Pseudomonadati</taxon>
        <taxon>Pseudomonadota</taxon>
        <taxon>Alphaproteobacteria</taxon>
        <taxon>Rhodothalassiales</taxon>
        <taxon>Rhodothalassiaceae</taxon>
        <taxon>Rhodothalassium</taxon>
    </lineage>
</organism>
<proteinExistence type="predicted"/>
<dbReference type="OrthoDB" id="1853779at2"/>